<feature type="compositionally biased region" description="Basic and acidic residues" evidence="1">
    <location>
        <begin position="40"/>
        <end position="55"/>
    </location>
</feature>
<evidence type="ECO:0000313" key="2">
    <source>
        <dbReference type="EMBL" id="CAH3125254.1"/>
    </source>
</evidence>
<organism evidence="2 3">
    <name type="scientific">Pocillopora meandrina</name>
    <dbReference type="NCBI Taxonomy" id="46732"/>
    <lineage>
        <taxon>Eukaryota</taxon>
        <taxon>Metazoa</taxon>
        <taxon>Cnidaria</taxon>
        <taxon>Anthozoa</taxon>
        <taxon>Hexacorallia</taxon>
        <taxon>Scleractinia</taxon>
        <taxon>Astrocoeniina</taxon>
        <taxon>Pocilloporidae</taxon>
        <taxon>Pocillopora</taxon>
    </lineage>
</organism>
<accession>A0AAU9WT72</accession>
<evidence type="ECO:0000313" key="3">
    <source>
        <dbReference type="Proteomes" id="UP001159428"/>
    </source>
</evidence>
<dbReference type="AlphaFoldDB" id="A0AAU9WT72"/>
<comment type="caution">
    <text evidence="2">The sequence shown here is derived from an EMBL/GenBank/DDBJ whole genome shotgun (WGS) entry which is preliminary data.</text>
</comment>
<protein>
    <submittedName>
        <fullName evidence="2">Uncharacterized protein</fullName>
    </submittedName>
</protein>
<gene>
    <name evidence="2" type="ORF">PMEA_00012024</name>
</gene>
<proteinExistence type="predicted"/>
<dbReference type="Proteomes" id="UP001159428">
    <property type="component" value="Unassembled WGS sequence"/>
</dbReference>
<feature type="region of interest" description="Disordered" evidence="1">
    <location>
        <begin position="130"/>
        <end position="158"/>
    </location>
</feature>
<feature type="compositionally biased region" description="Polar residues" evidence="1">
    <location>
        <begin position="131"/>
        <end position="140"/>
    </location>
</feature>
<dbReference type="EMBL" id="CALNXJ010000021">
    <property type="protein sequence ID" value="CAH3125254.1"/>
    <property type="molecule type" value="Genomic_DNA"/>
</dbReference>
<keyword evidence="3" id="KW-1185">Reference proteome</keyword>
<sequence>MSLNNDSMASLKEMWKQNSPEQSHENSYAMENHLQQNGEHNIEGHSEDSDHTHREKDLAVHDKITVIEQTFKTLGGDLEDVKNLMFKLQKILKSGDEEDEYAFGRKQCFSEESSCEVSVIEEKEGRDVVTRLQQEDNPTCSESLRESSAESLESSSQYSGLVADIEVLKDKLVSLKRNLSQ</sequence>
<name>A0AAU9WT72_9CNID</name>
<feature type="region of interest" description="Disordered" evidence="1">
    <location>
        <begin position="1"/>
        <end position="55"/>
    </location>
</feature>
<evidence type="ECO:0000256" key="1">
    <source>
        <dbReference type="SAM" id="MobiDB-lite"/>
    </source>
</evidence>
<reference evidence="2 3" key="1">
    <citation type="submission" date="2022-05" db="EMBL/GenBank/DDBJ databases">
        <authorList>
            <consortium name="Genoscope - CEA"/>
            <person name="William W."/>
        </authorList>
    </citation>
    <scope>NUCLEOTIDE SEQUENCE [LARGE SCALE GENOMIC DNA]</scope>
</reference>